<dbReference type="Proteomes" id="UP000245014">
    <property type="component" value="Unassembled WGS sequence"/>
</dbReference>
<evidence type="ECO:0000313" key="9">
    <source>
        <dbReference type="Proteomes" id="UP000245014"/>
    </source>
</evidence>
<sequence length="149" mass="17341">MEIFWKTIFNSCKKILKTHSQFFKFLVVGGVAALLNILSRVVFGTFTEYTLSIVLAFFVGLTTAFLLNKYYVFEKSIHKSWIIEYGYFFLVNILGLVQTILISYLFAYIVFPYMDFVFYPKTIAHIIGVIVPVFTSFIGHKYFSFRGIK</sequence>
<dbReference type="GO" id="GO:0000271">
    <property type="term" value="P:polysaccharide biosynthetic process"/>
    <property type="evidence" value="ECO:0007669"/>
    <property type="project" value="InterPro"/>
</dbReference>
<dbReference type="GO" id="GO:0005886">
    <property type="term" value="C:plasma membrane"/>
    <property type="evidence" value="ECO:0007669"/>
    <property type="project" value="TreeGrafter"/>
</dbReference>
<dbReference type="InterPro" id="IPR007267">
    <property type="entry name" value="GtrA_DPMS_TM"/>
</dbReference>
<evidence type="ECO:0000256" key="2">
    <source>
        <dbReference type="ARBA" id="ARBA00009399"/>
    </source>
</evidence>
<dbReference type="AlphaFoldDB" id="A0A2U2C133"/>
<comment type="subcellular location">
    <subcellularLocation>
        <location evidence="1">Membrane</location>
        <topology evidence="1">Multi-pass membrane protein</topology>
    </subcellularLocation>
</comment>
<evidence type="ECO:0000256" key="4">
    <source>
        <dbReference type="ARBA" id="ARBA00022989"/>
    </source>
</evidence>
<feature type="transmembrane region" description="Helical" evidence="6">
    <location>
        <begin position="21"/>
        <end position="43"/>
    </location>
</feature>
<accession>A0A2U2C133</accession>
<keyword evidence="3 6" id="KW-0812">Transmembrane</keyword>
<evidence type="ECO:0000256" key="3">
    <source>
        <dbReference type="ARBA" id="ARBA00022692"/>
    </source>
</evidence>
<evidence type="ECO:0000259" key="7">
    <source>
        <dbReference type="Pfam" id="PF04138"/>
    </source>
</evidence>
<feature type="transmembrane region" description="Helical" evidence="6">
    <location>
        <begin position="123"/>
        <end position="143"/>
    </location>
</feature>
<name>A0A2U2C133_9BACT</name>
<protein>
    <recommendedName>
        <fullName evidence="7">GtrA/DPMS transmembrane domain-containing protein</fullName>
    </recommendedName>
</protein>
<dbReference type="Pfam" id="PF04138">
    <property type="entry name" value="GtrA_DPMS_TM"/>
    <property type="match status" value="1"/>
</dbReference>
<feature type="domain" description="GtrA/DPMS transmembrane" evidence="7">
    <location>
        <begin position="24"/>
        <end position="145"/>
    </location>
</feature>
<evidence type="ECO:0000256" key="5">
    <source>
        <dbReference type="ARBA" id="ARBA00023136"/>
    </source>
</evidence>
<dbReference type="PANTHER" id="PTHR38459:SF1">
    <property type="entry name" value="PROPHAGE BACTOPRENOL-LINKED GLUCOSE TRANSLOCASE HOMOLOG"/>
    <property type="match status" value="1"/>
</dbReference>
<comment type="caution">
    <text evidence="8">The sequence shown here is derived from an EMBL/GenBank/DDBJ whole genome shotgun (WGS) entry which is preliminary data.</text>
</comment>
<dbReference type="EMBL" id="QEYI01000003">
    <property type="protein sequence ID" value="PWE21724.1"/>
    <property type="molecule type" value="Genomic_DNA"/>
</dbReference>
<dbReference type="PANTHER" id="PTHR38459">
    <property type="entry name" value="PROPHAGE BACTOPRENOL-LINKED GLUCOSE TRANSLOCASE HOMOLOG"/>
    <property type="match status" value="1"/>
</dbReference>
<proteinExistence type="inferred from homology"/>
<evidence type="ECO:0000256" key="6">
    <source>
        <dbReference type="SAM" id="Phobius"/>
    </source>
</evidence>
<comment type="similarity">
    <text evidence="2">Belongs to the GtrA family.</text>
</comment>
<feature type="transmembrane region" description="Helical" evidence="6">
    <location>
        <begin position="49"/>
        <end position="67"/>
    </location>
</feature>
<gene>
    <name evidence="8" type="ORF">DF188_05790</name>
</gene>
<evidence type="ECO:0000313" key="8">
    <source>
        <dbReference type="EMBL" id="PWE21724.1"/>
    </source>
</evidence>
<evidence type="ECO:0000256" key="1">
    <source>
        <dbReference type="ARBA" id="ARBA00004141"/>
    </source>
</evidence>
<keyword evidence="5 6" id="KW-0472">Membrane</keyword>
<keyword evidence="4 6" id="KW-1133">Transmembrane helix</keyword>
<reference evidence="8 9" key="1">
    <citation type="submission" date="2018-05" db="EMBL/GenBank/DDBJ databases">
        <title>Antimicrobial susceptibility testing and genomic analysis of Arcobacter skirrowii strains and one Arcobacter butzleri isolated from German poultry farms.</title>
        <authorList>
            <person name="Haenel I."/>
            <person name="Hotzel H."/>
            <person name="Tomaso H."/>
            <person name="Busch A."/>
        </authorList>
    </citation>
    <scope>NUCLEOTIDE SEQUENCE [LARGE SCALE GENOMIC DNA]</scope>
    <source>
        <strain evidence="9">v</strain>
    </source>
</reference>
<organism evidence="8 9">
    <name type="scientific">Aliarcobacter skirrowii</name>
    <dbReference type="NCBI Taxonomy" id="28200"/>
    <lineage>
        <taxon>Bacteria</taxon>
        <taxon>Pseudomonadati</taxon>
        <taxon>Campylobacterota</taxon>
        <taxon>Epsilonproteobacteria</taxon>
        <taxon>Campylobacterales</taxon>
        <taxon>Arcobacteraceae</taxon>
        <taxon>Aliarcobacter</taxon>
    </lineage>
</organism>
<feature type="transmembrane region" description="Helical" evidence="6">
    <location>
        <begin position="87"/>
        <end position="111"/>
    </location>
</feature>
<dbReference type="InterPro" id="IPR051401">
    <property type="entry name" value="GtrA_CellWall_Glycosyl"/>
</dbReference>